<name>A0A848M973_PAELE</name>
<dbReference type="Gene3D" id="3.40.50.720">
    <property type="entry name" value="NAD(P)-binding Rossmann-like Domain"/>
    <property type="match status" value="1"/>
</dbReference>
<evidence type="ECO:0000313" key="3">
    <source>
        <dbReference type="EMBL" id="NMO96720.1"/>
    </source>
</evidence>
<evidence type="ECO:0000313" key="4">
    <source>
        <dbReference type="Proteomes" id="UP000565468"/>
    </source>
</evidence>
<dbReference type="RefSeq" id="WP_169505505.1">
    <property type="nucleotide sequence ID" value="NZ_JABBPN010000011.1"/>
</dbReference>
<dbReference type="EMBL" id="JABBPN010000011">
    <property type="protein sequence ID" value="NMO96720.1"/>
    <property type="molecule type" value="Genomic_DNA"/>
</dbReference>
<evidence type="ECO:0000259" key="2">
    <source>
        <dbReference type="Pfam" id="PF13460"/>
    </source>
</evidence>
<protein>
    <submittedName>
        <fullName evidence="3">NAD(P)H-binding protein</fullName>
    </submittedName>
</protein>
<organism evidence="3 4">
    <name type="scientific">Paenibacillus lemnae</name>
    <dbReference type="NCBI Taxonomy" id="1330551"/>
    <lineage>
        <taxon>Bacteria</taxon>
        <taxon>Bacillati</taxon>
        <taxon>Bacillota</taxon>
        <taxon>Bacilli</taxon>
        <taxon>Bacillales</taxon>
        <taxon>Paenibacillaceae</taxon>
        <taxon>Paenibacillus</taxon>
    </lineage>
</organism>
<dbReference type="GO" id="GO:0004029">
    <property type="term" value="F:aldehyde dehydrogenase (NAD+) activity"/>
    <property type="evidence" value="ECO:0007669"/>
    <property type="project" value="TreeGrafter"/>
</dbReference>
<feature type="region of interest" description="Disordered" evidence="1">
    <location>
        <begin position="485"/>
        <end position="504"/>
    </location>
</feature>
<dbReference type="InterPro" id="IPR036291">
    <property type="entry name" value="NAD(P)-bd_dom_sf"/>
</dbReference>
<keyword evidence="4" id="KW-1185">Reference proteome</keyword>
<dbReference type="Proteomes" id="UP000565468">
    <property type="component" value="Unassembled WGS sequence"/>
</dbReference>
<feature type="compositionally biased region" description="Polar residues" evidence="1">
    <location>
        <begin position="495"/>
        <end position="504"/>
    </location>
</feature>
<accession>A0A848M973</accession>
<dbReference type="Pfam" id="PF13460">
    <property type="entry name" value="NAD_binding_10"/>
    <property type="match status" value="1"/>
</dbReference>
<feature type="region of interest" description="Disordered" evidence="1">
    <location>
        <begin position="306"/>
        <end position="338"/>
    </location>
</feature>
<feature type="domain" description="NAD(P)-binding" evidence="2">
    <location>
        <begin position="15"/>
        <end position="158"/>
    </location>
</feature>
<comment type="caution">
    <text evidence="3">The sequence shown here is derived from an EMBL/GenBank/DDBJ whole genome shotgun (WGS) entry which is preliminary data.</text>
</comment>
<reference evidence="3 4" key="1">
    <citation type="submission" date="2020-04" db="EMBL/GenBank/DDBJ databases">
        <title>Paenibacillus algicola sp. nov., a novel marine bacterium producing alginate lyase.</title>
        <authorList>
            <person name="Huang H."/>
        </authorList>
    </citation>
    <scope>NUCLEOTIDE SEQUENCE [LARGE SCALE GENOMIC DNA]</scope>
    <source>
        <strain evidence="3 4">L7-75</strain>
    </source>
</reference>
<gene>
    <name evidence="3" type="ORF">HII30_13165</name>
</gene>
<dbReference type="SUPFAM" id="SSF51735">
    <property type="entry name" value="NAD(P)-binding Rossmann-fold domains"/>
    <property type="match status" value="1"/>
</dbReference>
<dbReference type="GO" id="GO:0005737">
    <property type="term" value="C:cytoplasm"/>
    <property type="evidence" value="ECO:0007669"/>
    <property type="project" value="TreeGrafter"/>
</dbReference>
<dbReference type="PANTHER" id="PTHR48079">
    <property type="entry name" value="PROTEIN YEEZ"/>
    <property type="match status" value="1"/>
</dbReference>
<dbReference type="PANTHER" id="PTHR48079:SF6">
    <property type="entry name" value="NAD(P)-BINDING DOMAIN-CONTAINING PROTEIN-RELATED"/>
    <property type="match status" value="1"/>
</dbReference>
<proteinExistence type="predicted"/>
<evidence type="ECO:0000256" key="1">
    <source>
        <dbReference type="SAM" id="MobiDB-lite"/>
    </source>
</evidence>
<dbReference type="AlphaFoldDB" id="A0A848M973"/>
<sequence>MPDPSQKRPVIALTGATGYIGRNVMESLIDDYDIIALSRNGDAKDNEEHVEWRSCDFFSFQDALKGLRGADYAVYLIHSMLPSAKLTQGTFEDMDVILAQHFARAAAENGIKQIVYLSGIIPPHEHRDELSRHLQSRLEVETILGSHGVPVTTLRAGLIVGPDGSSFPILAKLVRRLPAMILPSWTRTKTHTIALPDVIHAFQQVVGREDVYSRAIDIGGPDVMSYQELLQRTADIMGKKRRFIPFPFPTVKLSRLWVTLVTQEPKEMSYPLIESLAHPMVAEARQTVPGISDGKITYEEAAAAALDEEQKKQEEKKREQEEEGSKTPSPVRKLKQAVKSDVRSVQRITLPEGQDAIWAGDEYLHWLSRLASPLLHIKTTRTGVQQVYVLWWKKPLLELTFDVGMSQSDHAIYRITGGRLLHAKRAHNGRLTFLQIPNSRECIVAIHDYMPSLPWVMYKYTQAKIHLWVMKAFGKYLRRWKHRSTTDTKAAPRQAMSQHDSTVR</sequence>
<feature type="compositionally biased region" description="Basic and acidic residues" evidence="1">
    <location>
        <begin position="308"/>
        <end position="325"/>
    </location>
</feature>
<dbReference type="InterPro" id="IPR016040">
    <property type="entry name" value="NAD(P)-bd_dom"/>
</dbReference>
<dbReference type="InterPro" id="IPR051783">
    <property type="entry name" value="NAD(P)-dependent_oxidoreduct"/>
</dbReference>